<dbReference type="InterPro" id="IPR011583">
    <property type="entry name" value="Chitinase_II/V-like_cat"/>
</dbReference>
<reference evidence="2 3" key="1">
    <citation type="submission" date="2017-02" db="EMBL/GenBank/DDBJ databases">
        <authorList>
            <person name="Peterson S.W."/>
        </authorList>
    </citation>
    <scope>NUCLEOTIDE SEQUENCE [LARGE SCALE GENOMIC DNA]</scope>
    <source>
        <strain evidence="2 3">ATCC 35992</strain>
    </source>
</reference>
<dbReference type="Proteomes" id="UP000190814">
    <property type="component" value="Unassembled WGS sequence"/>
</dbReference>
<dbReference type="STRING" id="39495.SAMN02745111_00981"/>
<dbReference type="RefSeq" id="WP_078765855.1">
    <property type="nucleotide sequence ID" value="NZ_FUXZ01000005.1"/>
</dbReference>
<sequence>MYKKFIVTLVALIAIACTVLYMKKTGFKIASTKTANIYEAFNLVESDGSHVGENDENYAVVISGILSDYRALLKNNTYYVRYETIRNKITDKFYWDREENFILYTTPTAVVKHAIGGAGYEEGGKSESWDNDITIQVNDDLYLDLAFVSKYTGLDYQVFTNPNRICMVGTLNPLPYAKVEKIDSIRNGADVSAHIYTEAKIGEQVLLTGIEEGDFTEVMTTEGIIGFIKKSSLSEKTEIAAKSKVDLPEYTSLTKDKKISIAWHQVTESAANGSLDEVVSKAKGLNVISPTWLSVKNKKGKLKSIASADYVKKAHDKGLEVWVLVDDFIKTKDGTHVVNEAISKTSSRQRLINNIIKQVKHCKADGINVDFEYIKEEYSDSYIEFLRELSVSCRNDKLVLSADTYVPSDWSKYYRRDAQAEVCDYVVVMAYDEFNGSSTDAGPVSSMSFVENGIKNTVEEVGSKNASKIIAALPFYTRVWTKKAAEPTEANNLEKGQKYIEDKVNGDFILSSKAVGMDTAKEMVEQDPDLSKSLKLDEKTGVNYAFYEDEASGKSTQIWMEDMDSLTAKLELIVNNNIGGAAFWKLSMESDDVWQVINEKLSK</sequence>
<dbReference type="Pfam" id="PF00704">
    <property type="entry name" value="Glyco_hydro_18"/>
    <property type="match status" value="1"/>
</dbReference>
<accession>A0A1T4VHY8</accession>
<feature type="domain" description="GH18" evidence="1">
    <location>
        <begin position="257"/>
        <end position="603"/>
    </location>
</feature>
<gene>
    <name evidence="2" type="ORF">SAMN02745111_00981</name>
</gene>
<evidence type="ECO:0000259" key="1">
    <source>
        <dbReference type="PROSITE" id="PS51910"/>
    </source>
</evidence>
<dbReference type="InterPro" id="IPR001223">
    <property type="entry name" value="Glyco_hydro18_cat"/>
</dbReference>
<dbReference type="EMBL" id="FUXZ01000005">
    <property type="protein sequence ID" value="SKA64533.1"/>
    <property type="molecule type" value="Genomic_DNA"/>
</dbReference>
<evidence type="ECO:0000313" key="3">
    <source>
        <dbReference type="Proteomes" id="UP000190814"/>
    </source>
</evidence>
<evidence type="ECO:0000313" key="2">
    <source>
        <dbReference type="EMBL" id="SKA64533.1"/>
    </source>
</evidence>
<dbReference type="SMART" id="SM00636">
    <property type="entry name" value="Glyco_18"/>
    <property type="match status" value="1"/>
</dbReference>
<dbReference type="InterPro" id="IPR029070">
    <property type="entry name" value="Chitinase_insertion_sf"/>
</dbReference>
<dbReference type="PROSITE" id="PS51257">
    <property type="entry name" value="PROKAR_LIPOPROTEIN"/>
    <property type="match status" value="1"/>
</dbReference>
<organism evidence="2 3">
    <name type="scientific">Eubacterium uniforme</name>
    <dbReference type="NCBI Taxonomy" id="39495"/>
    <lineage>
        <taxon>Bacteria</taxon>
        <taxon>Bacillati</taxon>
        <taxon>Bacillota</taxon>
        <taxon>Clostridia</taxon>
        <taxon>Eubacteriales</taxon>
        <taxon>Eubacteriaceae</taxon>
        <taxon>Eubacterium</taxon>
    </lineage>
</organism>
<dbReference type="SUPFAM" id="SSF51445">
    <property type="entry name" value="(Trans)glycosidases"/>
    <property type="match status" value="1"/>
</dbReference>
<dbReference type="PANTHER" id="PTHR46066">
    <property type="entry name" value="CHITINASE DOMAIN-CONTAINING PROTEIN 1 FAMILY MEMBER"/>
    <property type="match status" value="1"/>
</dbReference>
<dbReference type="OrthoDB" id="9775889at2"/>
<dbReference type="AlphaFoldDB" id="A0A1T4VHY8"/>
<keyword evidence="3" id="KW-1185">Reference proteome</keyword>
<dbReference type="GO" id="GO:0005975">
    <property type="term" value="P:carbohydrate metabolic process"/>
    <property type="evidence" value="ECO:0007669"/>
    <property type="project" value="InterPro"/>
</dbReference>
<dbReference type="Gene3D" id="3.20.20.80">
    <property type="entry name" value="Glycosidases"/>
    <property type="match status" value="1"/>
</dbReference>
<name>A0A1T4VHY8_9FIRM</name>
<dbReference type="Gene3D" id="3.10.50.10">
    <property type="match status" value="1"/>
</dbReference>
<dbReference type="GO" id="GO:0008061">
    <property type="term" value="F:chitin binding"/>
    <property type="evidence" value="ECO:0007669"/>
    <property type="project" value="InterPro"/>
</dbReference>
<proteinExistence type="predicted"/>
<protein>
    <submittedName>
        <fullName evidence="2">Spore germination protein YaaH</fullName>
    </submittedName>
</protein>
<dbReference type="InterPro" id="IPR017853">
    <property type="entry name" value="GH"/>
</dbReference>
<dbReference type="PANTHER" id="PTHR46066:SF2">
    <property type="entry name" value="CHITINASE DOMAIN-CONTAINING PROTEIN 1"/>
    <property type="match status" value="1"/>
</dbReference>
<dbReference type="PROSITE" id="PS51910">
    <property type="entry name" value="GH18_2"/>
    <property type="match status" value="1"/>
</dbReference>